<keyword evidence="3" id="KW-1185">Reference proteome</keyword>
<reference evidence="2" key="1">
    <citation type="submission" date="2023-06" db="EMBL/GenBank/DDBJ databases">
        <title>Conoideocrella luteorostrata (Hypocreales: Clavicipitaceae), a potential biocontrol fungus for elongate hemlock scale in United States Christmas tree production areas.</title>
        <authorList>
            <person name="Barrett H."/>
            <person name="Lovett B."/>
            <person name="Macias A.M."/>
            <person name="Stajich J.E."/>
            <person name="Kasson M.T."/>
        </authorList>
    </citation>
    <scope>NUCLEOTIDE SEQUENCE</scope>
    <source>
        <strain evidence="2">ARSEF 14590</strain>
    </source>
</reference>
<evidence type="ECO:0000313" key="3">
    <source>
        <dbReference type="Proteomes" id="UP001251528"/>
    </source>
</evidence>
<accession>A0AAJ0FU56</accession>
<name>A0AAJ0FU56_9HYPO</name>
<feature type="domain" description="Heterokaryon incompatibility" evidence="1">
    <location>
        <begin position="24"/>
        <end position="156"/>
    </location>
</feature>
<dbReference type="Proteomes" id="UP001251528">
    <property type="component" value="Unassembled WGS sequence"/>
</dbReference>
<protein>
    <recommendedName>
        <fullName evidence="1">Heterokaryon incompatibility domain-containing protein</fullName>
    </recommendedName>
</protein>
<organism evidence="2 3">
    <name type="scientific">Conoideocrella luteorostrata</name>
    <dbReference type="NCBI Taxonomy" id="1105319"/>
    <lineage>
        <taxon>Eukaryota</taxon>
        <taxon>Fungi</taxon>
        <taxon>Dikarya</taxon>
        <taxon>Ascomycota</taxon>
        <taxon>Pezizomycotina</taxon>
        <taxon>Sordariomycetes</taxon>
        <taxon>Hypocreomycetidae</taxon>
        <taxon>Hypocreales</taxon>
        <taxon>Clavicipitaceae</taxon>
        <taxon>Conoideocrella</taxon>
    </lineage>
</organism>
<dbReference type="InterPro" id="IPR010730">
    <property type="entry name" value="HET"/>
</dbReference>
<dbReference type="Pfam" id="PF06985">
    <property type="entry name" value="HET"/>
    <property type="match status" value="1"/>
</dbReference>
<dbReference type="PANTHER" id="PTHR10622">
    <property type="entry name" value="HET DOMAIN-CONTAINING PROTEIN"/>
    <property type="match status" value="1"/>
</dbReference>
<dbReference type="EMBL" id="JASWJB010000307">
    <property type="protein sequence ID" value="KAK2591824.1"/>
    <property type="molecule type" value="Genomic_DNA"/>
</dbReference>
<comment type="caution">
    <text evidence="2">The sequence shown here is derived from an EMBL/GenBank/DDBJ whole genome shotgun (WGS) entry which is preliminary data.</text>
</comment>
<evidence type="ECO:0000259" key="1">
    <source>
        <dbReference type="Pfam" id="PF06985"/>
    </source>
</evidence>
<sequence>MWLINTASLGLEWFDDPETDNVRYAILSHTWGSEEVSFQDFADLDVARRKAGFAKISGACQLAYSEGYGYAWIDTCCINKQSSAELSEAINSMYRWYHIADVCYALLSDLHDEPFVGLPNGFELLHEHGHELWKEAVLSTPFARCRWFSRGWTLQELIAPSRLVFFDASWRRISDKTTLRHLLHLVTRIDAEILVDNSQLLSKSVWQRMSWVATRETTRTEDIAYCLLGIFDINMPLIYGEGHKAFQRLQEEITRKEGDPSILLWSSEGMPLPQYRPGRYRHATRPPPYRGAFAWAPSEFLTLEAYSKVIAKDTRYDSTHVAVPTRTEMSFQSSCVLQGGVICIMEHKDDRRLGTYFGTYLELQTSKGAVYRPVEKVSDGFVFESGPCGPTQGERLPYKGRELRLLGQHMTMLIDANKERRVCLGIDDLDPVATDCIVWPVHRWEEVPAWWVYSDSEISRVSKSTATVLGVCRFCPQIQLLDPLGVPRQYQLTIACVVGSLPASGIDQASSSTAAMLSRLFGASLVKESNSKVALALHNEMGDKDMDAAVGFMQARLRNNTVSFSSGRSEIVELSGFNGLKKRIRVVCTYNDSPVQHHNGLSWRVQLVLEHEAGFGSELWSEVGWDDVLAF</sequence>
<dbReference type="AlphaFoldDB" id="A0AAJ0FU56"/>
<proteinExistence type="predicted"/>
<dbReference type="PANTHER" id="PTHR10622:SF12">
    <property type="entry name" value="HET DOMAIN-CONTAINING PROTEIN"/>
    <property type="match status" value="1"/>
</dbReference>
<evidence type="ECO:0000313" key="2">
    <source>
        <dbReference type="EMBL" id="KAK2591824.1"/>
    </source>
</evidence>
<gene>
    <name evidence="2" type="ORF">QQS21_010492</name>
</gene>